<proteinExistence type="predicted"/>
<feature type="compositionally biased region" description="Polar residues" evidence="1">
    <location>
        <begin position="90"/>
        <end position="102"/>
    </location>
</feature>
<sequence length="239" mass="28902">MLKLIASTNSLKCYCQQTKIFRFTSLFFKFCHYNERLILPLYKKYSPNNLTKNLSIITNKLCEKCFLEKYFLYARRVPHPKSSRPVRSYEPSNRSTKQINENQNKEFDKENGKENDFEKAKAEFDKFDKNMKDAHKELKQGMENLFKETFESDKIRKDAQKEAKQTMEKLVGKEMANKLDKEVDKMNRFLYFRNINTKKEKIQNLIFLSYFWKFINFFLQRYLINLNLRHLFNSVLSSF</sequence>
<feature type="compositionally biased region" description="Basic and acidic residues" evidence="1">
    <location>
        <begin position="103"/>
        <end position="116"/>
    </location>
</feature>
<protein>
    <submittedName>
        <fullName evidence="3">Uncharacterized protein</fullName>
    </submittedName>
</protein>
<organism evidence="2 3">
    <name type="scientific">Meloidogyne incognita</name>
    <name type="common">Southern root-knot nematode worm</name>
    <name type="synonym">Oxyuris incognita</name>
    <dbReference type="NCBI Taxonomy" id="6306"/>
    <lineage>
        <taxon>Eukaryota</taxon>
        <taxon>Metazoa</taxon>
        <taxon>Ecdysozoa</taxon>
        <taxon>Nematoda</taxon>
        <taxon>Chromadorea</taxon>
        <taxon>Rhabditida</taxon>
        <taxon>Tylenchina</taxon>
        <taxon>Tylenchomorpha</taxon>
        <taxon>Tylenchoidea</taxon>
        <taxon>Meloidogynidae</taxon>
        <taxon>Meloidogyninae</taxon>
        <taxon>Meloidogyne</taxon>
        <taxon>Meloidogyne incognita group</taxon>
    </lineage>
</organism>
<dbReference type="Proteomes" id="UP000887563">
    <property type="component" value="Unplaced"/>
</dbReference>
<name>A0A914L192_MELIC</name>
<keyword evidence="2" id="KW-1185">Reference proteome</keyword>
<dbReference type="WBParaSite" id="Minc3s00204g07506">
    <property type="protein sequence ID" value="Minc3s00204g07506"/>
    <property type="gene ID" value="Minc3s00204g07506"/>
</dbReference>
<feature type="region of interest" description="Disordered" evidence="1">
    <location>
        <begin position="80"/>
        <end position="116"/>
    </location>
</feature>
<accession>A0A914L192</accession>
<evidence type="ECO:0000313" key="3">
    <source>
        <dbReference type="WBParaSite" id="Minc3s00204g07506"/>
    </source>
</evidence>
<evidence type="ECO:0000256" key="1">
    <source>
        <dbReference type="SAM" id="MobiDB-lite"/>
    </source>
</evidence>
<dbReference type="AlphaFoldDB" id="A0A914L192"/>
<evidence type="ECO:0000313" key="2">
    <source>
        <dbReference type="Proteomes" id="UP000887563"/>
    </source>
</evidence>
<reference evidence="3" key="1">
    <citation type="submission" date="2022-11" db="UniProtKB">
        <authorList>
            <consortium name="WormBaseParasite"/>
        </authorList>
    </citation>
    <scope>IDENTIFICATION</scope>
</reference>